<dbReference type="RefSeq" id="WP_338110475.1">
    <property type="nucleotide sequence ID" value="NZ_JACIDH010000005.1"/>
</dbReference>
<dbReference type="Pfam" id="PF04230">
    <property type="entry name" value="PS_pyruv_trans"/>
    <property type="match status" value="1"/>
</dbReference>
<evidence type="ECO:0000259" key="1">
    <source>
        <dbReference type="Pfam" id="PF04230"/>
    </source>
</evidence>
<name>A0A7W6F2Y5_9SPHN</name>
<evidence type="ECO:0000313" key="3">
    <source>
        <dbReference type="Proteomes" id="UP000538670"/>
    </source>
</evidence>
<dbReference type="InterPro" id="IPR007345">
    <property type="entry name" value="Polysacch_pyruvyl_Trfase"/>
</dbReference>
<dbReference type="AlphaFoldDB" id="A0A7W6F2Y5"/>
<accession>A0A7W6F2Y5</accession>
<dbReference type="GO" id="GO:0016740">
    <property type="term" value="F:transferase activity"/>
    <property type="evidence" value="ECO:0007669"/>
    <property type="project" value="UniProtKB-KW"/>
</dbReference>
<keyword evidence="3" id="KW-1185">Reference proteome</keyword>
<gene>
    <name evidence="2" type="ORF">GGR48_001677</name>
</gene>
<sequence>MNDPVIAAQRAALLDLYRRHAPPPGTPYALVDFPDHPNVGDSAIWLGEIALLREVGAGDPAYVCRWDDFDEGAFRAVCPEGPILIHGGGNLGDIWPHHQHFREALLTRCPDRRIVQLPQSIRFRDPANRDRFAATVARHPNFHLCLRDDASLAEARAHFACPSELAPDSAFGLGALPRPVEPDCDVLMLLRSDAERAARDDGGLRALRGAVALDWLEEEPVTATNPTERARQRVARGLRLLSRGDRIVTDRLHGHILALLLGIRHIILDNDYGKVAAYHAAWTAGSPLVRQAATAEEALAGLMA</sequence>
<organism evidence="2 3">
    <name type="scientific">Sphingomonas pseudosanguinis</name>
    <dbReference type="NCBI Taxonomy" id="413712"/>
    <lineage>
        <taxon>Bacteria</taxon>
        <taxon>Pseudomonadati</taxon>
        <taxon>Pseudomonadota</taxon>
        <taxon>Alphaproteobacteria</taxon>
        <taxon>Sphingomonadales</taxon>
        <taxon>Sphingomonadaceae</taxon>
        <taxon>Sphingomonas</taxon>
    </lineage>
</organism>
<evidence type="ECO:0000313" key="2">
    <source>
        <dbReference type="EMBL" id="MBB3879252.1"/>
    </source>
</evidence>
<dbReference type="EC" id="2.-.-.-" evidence="2"/>
<feature type="domain" description="Polysaccharide pyruvyl transferase" evidence="1">
    <location>
        <begin position="38"/>
        <end position="272"/>
    </location>
</feature>
<protein>
    <submittedName>
        <fullName evidence="2">Pyruvyl transferase EpsO</fullName>
        <ecNumber evidence="2">2.-.-.-</ecNumber>
    </submittedName>
</protein>
<keyword evidence="2" id="KW-0808">Transferase</keyword>
<proteinExistence type="predicted"/>
<dbReference type="EMBL" id="JACIDH010000005">
    <property type="protein sequence ID" value="MBB3879252.1"/>
    <property type="molecule type" value="Genomic_DNA"/>
</dbReference>
<comment type="caution">
    <text evidence="2">The sequence shown here is derived from an EMBL/GenBank/DDBJ whole genome shotgun (WGS) entry which is preliminary data.</text>
</comment>
<dbReference type="Proteomes" id="UP000538670">
    <property type="component" value="Unassembled WGS sequence"/>
</dbReference>
<reference evidence="2 3" key="1">
    <citation type="submission" date="2020-08" db="EMBL/GenBank/DDBJ databases">
        <title>Genomic Encyclopedia of Type Strains, Phase IV (KMG-IV): sequencing the most valuable type-strain genomes for metagenomic binning, comparative biology and taxonomic classification.</title>
        <authorList>
            <person name="Goeker M."/>
        </authorList>
    </citation>
    <scope>NUCLEOTIDE SEQUENCE [LARGE SCALE GENOMIC DNA]</scope>
    <source>
        <strain evidence="2 3">DSM 19512</strain>
    </source>
</reference>